<gene>
    <name evidence="12" type="primary">apt</name>
    <name evidence="14" type="ORF">CSCA_4866</name>
</gene>
<dbReference type="UniPathway" id="UPA00588">
    <property type="reaction ID" value="UER00646"/>
</dbReference>
<evidence type="ECO:0000256" key="12">
    <source>
        <dbReference type="HAMAP-Rule" id="MF_00004"/>
    </source>
</evidence>
<sequence>MDLKEKVRVIDGFPKEGISFKDVTTLLQDKDAFKYTVDKIVEYLKDKKIDVVVGPEARGFLFGAPVAYALGAGFVPVRKKGKLPYDTISVNYDLEYGSDELEIHKDSIKKNQRIAIVDDLLATGGTIGSVAKLVEQLGGEVVTVDFVMELTDLNGREKLKKYDIMSLIKYNV</sequence>
<dbReference type="GO" id="GO:0006166">
    <property type="term" value="P:purine ribonucleoside salvage"/>
    <property type="evidence" value="ECO:0007669"/>
    <property type="project" value="UniProtKB-UniRule"/>
</dbReference>
<dbReference type="InterPro" id="IPR029057">
    <property type="entry name" value="PRTase-like"/>
</dbReference>
<dbReference type="CDD" id="cd06223">
    <property type="entry name" value="PRTases_typeI"/>
    <property type="match status" value="1"/>
</dbReference>
<protein>
    <recommendedName>
        <fullName evidence="7 12">Adenine phosphoribosyltransferase</fullName>
        <shortName evidence="12">APRT</shortName>
        <ecNumber evidence="7 12">2.4.2.7</ecNumber>
    </recommendedName>
</protein>
<keyword evidence="15" id="KW-1185">Reference proteome</keyword>
<dbReference type="GO" id="GO:0005737">
    <property type="term" value="C:cytoplasm"/>
    <property type="evidence" value="ECO:0007669"/>
    <property type="project" value="UniProtKB-SubCell"/>
</dbReference>
<dbReference type="HOGENOM" id="CLU_063339_3_0_9"/>
<evidence type="ECO:0000256" key="9">
    <source>
        <dbReference type="ARBA" id="ARBA00022676"/>
    </source>
</evidence>
<evidence type="ECO:0000256" key="2">
    <source>
        <dbReference type="ARBA" id="ARBA00003968"/>
    </source>
</evidence>
<dbReference type="InterPro" id="IPR000836">
    <property type="entry name" value="PRTase_dom"/>
</dbReference>
<dbReference type="PANTHER" id="PTHR32315:SF3">
    <property type="entry name" value="ADENINE PHOSPHORIBOSYLTRANSFERASE"/>
    <property type="match status" value="1"/>
</dbReference>
<evidence type="ECO:0000256" key="6">
    <source>
        <dbReference type="ARBA" id="ARBA00011738"/>
    </source>
</evidence>
<evidence type="ECO:0000256" key="4">
    <source>
        <dbReference type="ARBA" id="ARBA00004659"/>
    </source>
</evidence>
<dbReference type="GO" id="GO:0044209">
    <property type="term" value="P:AMP salvage"/>
    <property type="evidence" value="ECO:0007669"/>
    <property type="project" value="UniProtKB-UniRule"/>
</dbReference>
<accession>A0A0E3GSF7</accession>
<dbReference type="InterPro" id="IPR050054">
    <property type="entry name" value="UPRTase/APRTase"/>
</dbReference>
<evidence type="ECO:0000313" key="14">
    <source>
        <dbReference type="EMBL" id="AKA71991.1"/>
    </source>
</evidence>
<dbReference type="HAMAP" id="MF_00004">
    <property type="entry name" value="Aden_phosphoribosyltr"/>
    <property type="match status" value="1"/>
</dbReference>
<dbReference type="InterPro" id="IPR005764">
    <property type="entry name" value="Ade_phspho_trans"/>
</dbReference>
<dbReference type="STRING" id="1548.CSCA_4866"/>
<dbReference type="NCBIfam" id="NF009211">
    <property type="entry name" value="PRK12560.1"/>
    <property type="match status" value="1"/>
</dbReference>
<comment type="pathway">
    <text evidence="4 12">Purine metabolism; AMP biosynthesis via salvage pathway; AMP from adenine: step 1/1.</text>
</comment>
<evidence type="ECO:0000256" key="11">
    <source>
        <dbReference type="ARBA" id="ARBA00022726"/>
    </source>
</evidence>
<reference evidence="14 15" key="1">
    <citation type="journal article" date="2015" name="J. Biotechnol.">
        <title>Complete genome sequence of a malodorant-producing acetogen, Clostridium scatologenes ATCC 25775(T).</title>
        <authorList>
            <person name="Zhu Z."/>
            <person name="Guo T."/>
            <person name="Zheng H."/>
            <person name="Song T."/>
            <person name="Ouyang P."/>
            <person name="Xie J."/>
        </authorList>
    </citation>
    <scope>NUCLEOTIDE SEQUENCE [LARGE SCALE GENOMIC DNA]</scope>
    <source>
        <strain evidence="14 15">ATCC 25775</strain>
    </source>
</reference>
<comment type="subunit">
    <text evidence="6 12">Homodimer.</text>
</comment>
<dbReference type="EC" id="2.4.2.7" evidence="7 12"/>
<organism evidence="14 15">
    <name type="scientific">Clostridium scatologenes</name>
    <dbReference type="NCBI Taxonomy" id="1548"/>
    <lineage>
        <taxon>Bacteria</taxon>
        <taxon>Bacillati</taxon>
        <taxon>Bacillota</taxon>
        <taxon>Clostridia</taxon>
        <taxon>Eubacteriales</taxon>
        <taxon>Clostridiaceae</taxon>
        <taxon>Clostridium</taxon>
    </lineage>
</organism>
<keyword evidence="10 12" id="KW-0808">Transferase</keyword>
<evidence type="ECO:0000256" key="5">
    <source>
        <dbReference type="ARBA" id="ARBA00008391"/>
    </source>
</evidence>
<dbReference type="PANTHER" id="PTHR32315">
    <property type="entry name" value="ADENINE PHOSPHORIBOSYLTRANSFERASE"/>
    <property type="match status" value="1"/>
</dbReference>
<dbReference type="GO" id="GO:0003999">
    <property type="term" value="F:adenine phosphoribosyltransferase activity"/>
    <property type="evidence" value="ECO:0007669"/>
    <property type="project" value="UniProtKB-UniRule"/>
</dbReference>
<evidence type="ECO:0000256" key="3">
    <source>
        <dbReference type="ARBA" id="ARBA00004496"/>
    </source>
</evidence>
<evidence type="ECO:0000313" key="15">
    <source>
        <dbReference type="Proteomes" id="UP000033115"/>
    </source>
</evidence>
<comment type="catalytic activity">
    <reaction evidence="1 12">
        <text>AMP + diphosphate = 5-phospho-alpha-D-ribose 1-diphosphate + adenine</text>
        <dbReference type="Rhea" id="RHEA:16609"/>
        <dbReference type="ChEBI" id="CHEBI:16708"/>
        <dbReference type="ChEBI" id="CHEBI:33019"/>
        <dbReference type="ChEBI" id="CHEBI:58017"/>
        <dbReference type="ChEBI" id="CHEBI:456215"/>
        <dbReference type="EC" id="2.4.2.7"/>
    </reaction>
</comment>
<dbReference type="NCBIfam" id="NF002636">
    <property type="entry name" value="PRK02304.1-5"/>
    <property type="match status" value="1"/>
</dbReference>
<dbReference type="Pfam" id="PF00156">
    <property type="entry name" value="Pribosyltran"/>
    <property type="match status" value="1"/>
</dbReference>
<keyword evidence="9 12" id="KW-0328">Glycosyltransferase</keyword>
<comment type="similarity">
    <text evidence="5 12">Belongs to the purine/pyrimidine phosphoribosyltransferase family.</text>
</comment>
<dbReference type="FunFam" id="3.40.50.2020:FF:000004">
    <property type="entry name" value="Adenine phosphoribosyltransferase"/>
    <property type="match status" value="1"/>
</dbReference>
<dbReference type="RefSeq" id="WP_029162409.1">
    <property type="nucleotide sequence ID" value="NZ_CP009933.1"/>
</dbReference>
<keyword evidence="11 12" id="KW-0660">Purine salvage</keyword>
<proteinExistence type="inferred from homology"/>
<evidence type="ECO:0000259" key="13">
    <source>
        <dbReference type="Pfam" id="PF00156"/>
    </source>
</evidence>
<keyword evidence="8 12" id="KW-0963">Cytoplasm</keyword>
<dbReference type="EMBL" id="CP009933">
    <property type="protein sequence ID" value="AKA71991.1"/>
    <property type="molecule type" value="Genomic_DNA"/>
</dbReference>
<evidence type="ECO:0000256" key="10">
    <source>
        <dbReference type="ARBA" id="ARBA00022679"/>
    </source>
</evidence>
<evidence type="ECO:0000256" key="1">
    <source>
        <dbReference type="ARBA" id="ARBA00000868"/>
    </source>
</evidence>
<dbReference type="SUPFAM" id="SSF53271">
    <property type="entry name" value="PRTase-like"/>
    <property type="match status" value="1"/>
</dbReference>
<comment type="function">
    <text evidence="2 12">Catalyzes a salvage reaction resulting in the formation of AMP, that is energically less costly than de novo synthesis.</text>
</comment>
<evidence type="ECO:0000256" key="7">
    <source>
        <dbReference type="ARBA" id="ARBA00011893"/>
    </source>
</evidence>
<dbReference type="KEGG" id="csq:CSCA_4866"/>
<feature type="domain" description="Phosphoribosyltransferase" evidence="13">
    <location>
        <begin position="39"/>
        <end position="165"/>
    </location>
</feature>
<dbReference type="NCBIfam" id="NF002633">
    <property type="entry name" value="PRK02304.1-2"/>
    <property type="match status" value="1"/>
</dbReference>
<dbReference type="GO" id="GO:0016208">
    <property type="term" value="F:AMP binding"/>
    <property type="evidence" value="ECO:0007669"/>
    <property type="project" value="TreeGrafter"/>
</dbReference>
<dbReference type="GO" id="GO:0006168">
    <property type="term" value="P:adenine salvage"/>
    <property type="evidence" value="ECO:0007669"/>
    <property type="project" value="InterPro"/>
</dbReference>
<name>A0A0E3GSF7_CLOSL</name>
<dbReference type="GO" id="GO:0002055">
    <property type="term" value="F:adenine binding"/>
    <property type="evidence" value="ECO:0007669"/>
    <property type="project" value="TreeGrafter"/>
</dbReference>
<dbReference type="NCBIfam" id="NF002634">
    <property type="entry name" value="PRK02304.1-3"/>
    <property type="match status" value="1"/>
</dbReference>
<dbReference type="AlphaFoldDB" id="A0A0E3GSF7"/>
<dbReference type="Proteomes" id="UP000033115">
    <property type="component" value="Chromosome"/>
</dbReference>
<comment type="subcellular location">
    <subcellularLocation>
        <location evidence="3 12">Cytoplasm</location>
    </subcellularLocation>
</comment>
<dbReference type="Gene3D" id="3.40.50.2020">
    <property type="match status" value="1"/>
</dbReference>
<evidence type="ECO:0000256" key="8">
    <source>
        <dbReference type="ARBA" id="ARBA00022490"/>
    </source>
</evidence>
<dbReference type="NCBIfam" id="TIGR01090">
    <property type="entry name" value="apt"/>
    <property type="match status" value="1"/>
</dbReference>